<sequence length="122" mass="14236">DHKETRALSRQEKAEKIGIVFDDVERTSFSNSVDNAQAIMRRCKFNSDSKGVQLLISHLEQWGRKWNDLNQEYGDFEDPTVHTHAGASFRYMSTVVTEETHMTDYDDIPEDYEKRCQEFIGL</sequence>
<proteinExistence type="predicted"/>
<dbReference type="EMBL" id="BARS01010625">
    <property type="protein sequence ID" value="GAF95642.1"/>
    <property type="molecule type" value="Genomic_DNA"/>
</dbReference>
<evidence type="ECO:0000313" key="1">
    <source>
        <dbReference type="EMBL" id="GAF95642.1"/>
    </source>
</evidence>
<feature type="non-terminal residue" evidence="1">
    <location>
        <position position="1"/>
    </location>
</feature>
<protein>
    <submittedName>
        <fullName evidence="1">Uncharacterized protein</fullName>
    </submittedName>
</protein>
<organism evidence="1">
    <name type="scientific">marine sediment metagenome</name>
    <dbReference type="NCBI Taxonomy" id="412755"/>
    <lineage>
        <taxon>unclassified sequences</taxon>
        <taxon>metagenomes</taxon>
        <taxon>ecological metagenomes</taxon>
    </lineage>
</organism>
<name>X0U5J5_9ZZZZ</name>
<gene>
    <name evidence="1" type="ORF">S01H1_19627</name>
</gene>
<reference evidence="1" key="1">
    <citation type="journal article" date="2014" name="Front. Microbiol.">
        <title>High frequency of phylogenetically diverse reductive dehalogenase-homologous genes in deep subseafloor sedimentary metagenomes.</title>
        <authorList>
            <person name="Kawai M."/>
            <person name="Futagami T."/>
            <person name="Toyoda A."/>
            <person name="Takaki Y."/>
            <person name="Nishi S."/>
            <person name="Hori S."/>
            <person name="Arai W."/>
            <person name="Tsubouchi T."/>
            <person name="Morono Y."/>
            <person name="Uchiyama I."/>
            <person name="Ito T."/>
            <person name="Fujiyama A."/>
            <person name="Inagaki F."/>
            <person name="Takami H."/>
        </authorList>
    </citation>
    <scope>NUCLEOTIDE SEQUENCE</scope>
    <source>
        <strain evidence="1">Expedition CK06-06</strain>
    </source>
</reference>
<dbReference type="AlphaFoldDB" id="X0U5J5"/>
<accession>X0U5J5</accession>
<comment type="caution">
    <text evidence="1">The sequence shown here is derived from an EMBL/GenBank/DDBJ whole genome shotgun (WGS) entry which is preliminary data.</text>
</comment>